<reference evidence="6" key="1">
    <citation type="journal article" date="2019" name="Int. J. Syst. Evol. Microbiol.">
        <title>The Global Catalogue of Microorganisms (GCM) 10K type strain sequencing project: providing services to taxonomists for standard genome sequencing and annotation.</title>
        <authorList>
            <consortium name="The Broad Institute Genomics Platform"/>
            <consortium name="The Broad Institute Genome Sequencing Center for Infectious Disease"/>
            <person name="Wu L."/>
            <person name="Ma J."/>
        </authorList>
    </citation>
    <scope>NUCLEOTIDE SEQUENCE [LARGE SCALE GENOMIC DNA]</scope>
    <source>
        <strain evidence="6">JCM 12165</strain>
    </source>
</reference>
<keyword evidence="3" id="KW-0804">Transcription</keyword>
<feature type="domain" description="Transcriptional regulator LacI/GalR-like sensor" evidence="4">
    <location>
        <begin position="123"/>
        <end position="289"/>
    </location>
</feature>
<dbReference type="Pfam" id="PF13377">
    <property type="entry name" value="Peripla_BP_3"/>
    <property type="match status" value="1"/>
</dbReference>
<dbReference type="Proteomes" id="UP001597145">
    <property type="component" value="Unassembled WGS sequence"/>
</dbReference>
<dbReference type="GO" id="GO:0003677">
    <property type="term" value="F:DNA binding"/>
    <property type="evidence" value="ECO:0007669"/>
    <property type="project" value="UniProtKB-KW"/>
</dbReference>
<evidence type="ECO:0000256" key="2">
    <source>
        <dbReference type="ARBA" id="ARBA00023125"/>
    </source>
</evidence>
<sequence length="289" mass="30978">MTRAPVSWAGARDGLSSQLRPATLSSYESYRTRLVGILGTFGPDDVEVVVHDAPSVATAGSPLLETLPIRGDVDGLVIMGIPVAEEGADRLRRWGPPTVLVDSAHPAFTSVTFDDEQAGFLLVRHLLDRGHRHIGYLHEPQRSPSYVSPGMLRRDGMNHALRTAGSNEDGGALEDFELPENNLSTARAFAAEFLRRENRPTAVICHHDVLAAGFLAGLRAAGTEVPAEVAVAGIDDGPLAESRGLTTIRQPFAESGRHAAELLRSLIQSPGHTVGRTLLAPQLIVRETT</sequence>
<keyword evidence="1" id="KW-0805">Transcription regulation</keyword>
<protein>
    <submittedName>
        <fullName evidence="5">LacI family DNA-binding transcriptional regulator</fullName>
    </submittedName>
</protein>
<evidence type="ECO:0000313" key="6">
    <source>
        <dbReference type="Proteomes" id="UP001597145"/>
    </source>
</evidence>
<dbReference type="InterPro" id="IPR046335">
    <property type="entry name" value="LacI/GalR-like_sensor"/>
</dbReference>
<keyword evidence="2 5" id="KW-0238">DNA-binding</keyword>
<evidence type="ECO:0000256" key="1">
    <source>
        <dbReference type="ARBA" id="ARBA00023015"/>
    </source>
</evidence>
<evidence type="ECO:0000259" key="4">
    <source>
        <dbReference type="Pfam" id="PF13377"/>
    </source>
</evidence>
<gene>
    <name evidence="5" type="ORF">ACFSCY_27540</name>
</gene>
<comment type="caution">
    <text evidence="5">The sequence shown here is derived from an EMBL/GenBank/DDBJ whole genome shotgun (WGS) entry which is preliminary data.</text>
</comment>
<dbReference type="SUPFAM" id="SSF53822">
    <property type="entry name" value="Periplasmic binding protein-like I"/>
    <property type="match status" value="1"/>
</dbReference>
<dbReference type="RefSeq" id="WP_343983589.1">
    <property type="nucleotide sequence ID" value="NZ_BAAAJG010000016.1"/>
</dbReference>
<dbReference type="InterPro" id="IPR028082">
    <property type="entry name" value="Peripla_BP_I"/>
</dbReference>
<evidence type="ECO:0000313" key="5">
    <source>
        <dbReference type="EMBL" id="MFD1533184.1"/>
    </source>
</evidence>
<evidence type="ECO:0000256" key="3">
    <source>
        <dbReference type="ARBA" id="ARBA00023163"/>
    </source>
</evidence>
<dbReference type="EMBL" id="JBHUCP010000023">
    <property type="protein sequence ID" value="MFD1533184.1"/>
    <property type="molecule type" value="Genomic_DNA"/>
</dbReference>
<accession>A0ABW4FRK0</accession>
<dbReference type="Gene3D" id="3.40.50.2300">
    <property type="match status" value="2"/>
</dbReference>
<dbReference type="PANTHER" id="PTHR30146">
    <property type="entry name" value="LACI-RELATED TRANSCRIPTIONAL REPRESSOR"/>
    <property type="match status" value="1"/>
</dbReference>
<organism evidence="5 6">
    <name type="scientific">Pseudonocardia aurantiaca</name>
    <dbReference type="NCBI Taxonomy" id="75290"/>
    <lineage>
        <taxon>Bacteria</taxon>
        <taxon>Bacillati</taxon>
        <taxon>Actinomycetota</taxon>
        <taxon>Actinomycetes</taxon>
        <taxon>Pseudonocardiales</taxon>
        <taxon>Pseudonocardiaceae</taxon>
        <taxon>Pseudonocardia</taxon>
    </lineage>
</organism>
<proteinExistence type="predicted"/>
<dbReference type="PANTHER" id="PTHR30146:SF109">
    <property type="entry name" value="HTH-TYPE TRANSCRIPTIONAL REGULATOR GALS"/>
    <property type="match status" value="1"/>
</dbReference>
<keyword evidence="6" id="KW-1185">Reference proteome</keyword>
<dbReference type="CDD" id="cd06267">
    <property type="entry name" value="PBP1_LacI_sugar_binding-like"/>
    <property type="match status" value="1"/>
</dbReference>
<name>A0ABW4FRK0_9PSEU</name>